<evidence type="ECO:0000259" key="10">
    <source>
        <dbReference type="PROSITE" id="PS50885"/>
    </source>
</evidence>
<dbReference type="CDD" id="cd06225">
    <property type="entry name" value="HAMP"/>
    <property type="match status" value="1"/>
</dbReference>
<dbReference type="InterPro" id="IPR003660">
    <property type="entry name" value="HAMP_dom"/>
</dbReference>
<dbReference type="Pfam" id="PF00672">
    <property type="entry name" value="HAMP"/>
    <property type="match status" value="1"/>
</dbReference>
<dbReference type="InterPro" id="IPR010559">
    <property type="entry name" value="Sig_transdc_His_kin_internal"/>
</dbReference>
<evidence type="ECO:0000256" key="7">
    <source>
        <dbReference type="ARBA" id="ARBA00022989"/>
    </source>
</evidence>
<keyword evidence="3" id="KW-0597">Phosphoprotein</keyword>
<dbReference type="Pfam" id="PF06580">
    <property type="entry name" value="His_kinase"/>
    <property type="match status" value="1"/>
</dbReference>
<comment type="subcellular location">
    <subcellularLocation>
        <location evidence="1">Cell membrane</location>
        <topology evidence="1">Multi-pass membrane protein</topology>
    </subcellularLocation>
</comment>
<dbReference type="SUPFAM" id="SSF158472">
    <property type="entry name" value="HAMP domain-like"/>
    <property type="match status" value="1"/>
</dbReference>
<evidence type="ECO:0000256" key="2">
    <source>
        <dbReference type="ARBA" id="ARBA00022475"/>
    </source>
</evidence>
<evidence type="ECO:0000256" key="4">
    <source>
        <dbReference type="ARBA" id="ARBA00022679"/>
    </source>
</evidence>
<dbReference type="SMART" id="SM00304">
    <property type="entry name" value="HAMP"/>
    <property type="match status" value="1"/>
</dbReference>
<dbReference type="SMART" id="SM00387">
    <property type="entry name" value="HATPase_c"/>
    <property type="match status" value="1"/>
</dbReference>
<dbReference type="PANTHER" id="PTHR34220:SF7">
    <property type="entry name" value="SENSOR HISTIDINE KINASE YPDA"/>
    <property type="match status" value="1"/>
</dbReference>
<protein>
    <submittedName>
        <fullName evidence="11">Two-component system sensor histidine kinase YesM</fullName>
        <ecNumber evidence="11">2.7.13.3</ecNumber>
    </submittedName>
</protein>
<dbReference type="Gene3D" id="3.30.450.20">
    <property type="entry name" value="PAS domain"/>
    <property type="match status" value="2"/>
</dbReference>
<sequence>MKWSHWHYRFSFKTKILGLVLSVSFVSIALMAVFTSYYYTESAKDDFYTIAQDSTARINHQLDRYFTQMAQSTYASIAGPLPSNSLLGDNPESGLLQKWLISGENFNREQEALVEGIMSKYIAINYSNVLGIVLRSLDGRLIYSKDHSLSHPMIESSPWMVGPLSDQLKIVPSYYRHEDAAVPAYPYITLIVPVFDPNSLKLIGNLNIALSITEIQDILGQTRLGKTGYFFIVDSSGEIVYHPDVSLAGRHVEDTALGALPLGKQDAVIERHGEKILMSGNRSEVTGWNMVASVPMHEMASGLDFARKATLWVMTGIIALSLLFIPKMVGQVVQPILHLRNLMKRVETGDTKVSAIVIPGRDEIQQLNGSFNQMTSRLNELIHTVHRLEINEMKLQLRQRDAHIQALQNQINPHLLYNTLEIIKSIAFIEKVPTIETMATRLAGVYRYTSKMPGSEVMLRDELRNLNNYLDIIHIRFDHFHSSISVPESCMDCRMIKLSLQPIVENSVKYAVEPKNGHAQITVEAYEREGDLVIDVTDNGNGFPEEDLERIMHRMELVEQQAEPFAQEESVGIINVHARMVLKYGPSYGVRVQSLPGKGSVVTLKFPKRINP</sequence>
<keyword evidence="5 9" id="KW-0812">Transmembrane</keyword>
<dbReference type="Pfam" id="PF02743">
    <property type="entry name" value="dCache_1"/>
    <property type="match status" value="1"/>
</dbReference>
<name>A0A839TPW8_9BACL</name>
<evidence type="ECO:0000256" key="1">
    <source>
        <dbReference type="ARBA" id="ARBA00004651"/>
    </source>
</evidence>
<dbReference type="Proteomes" id="UP000517523">
    <property type="component" value="Unassembled WGS sequence"/>
</dbReference>
<dbReference type="EMBL" id="JACHXJ010000003">
    <property type="protein sequence ID" value="MBB3128772.1"/>
    <property type="molecule type" value="Genomic_DNA"/>
</dbReference>
<dbReference type="InterPro" id="IPR050640">
    <property type="entry name" value="Bact_2-comp_sensor_kinase"/>
</dbReference>
<dbReference type="InterPro" id="IPR003594">
    <property type="entry name" value="HATPase_dom"/>
</dbReference>
<proteinExistence type="predicted"/>
<dbReference type="EC" id="2.7.13.3" evidence="11"/>
<comment type="caution">
    <text evidence="11">The sequence shown here is derived from an EMBL/GenBank/DDBJ whole genome shotgun (WGS) entry which is preliminary data.</text>
</comment>
<dbReference type="RefSeq" id="WP_183583056.1">
    <property type="nucleotide sequence ID" value="NZ_JACHXJ010000003.1"/>
</dbReference>
<evidence type="ECO:0000256" key="5">
    <source>
        <dbReference type="ARBA" id="ARBA00022692"/>
    </source>
</evidence>
<dbReference type="AlphaFoldDB" id="A0A839TPW8"/>
<keyword evidence="2" id="KW-1003">Cell membrane</keyword>
<feature type="domain" description="HAMP" evidence="10">
    <location>
        <begin position="330"/>
        <end position="383"/>
    </location>
</feature>
<dbReference type="SUPFAM" id="SSF55874">
    <property type="entry name" value="ATPase domain of HSP90 chaperone/DNA topoisomerase II/histidine kinase"/>
    <property type="match status" value="1"/>
</dbReference>
<dbReference type="Gene3D" id="3.30.565.10">
    <property type="entry name" value="Histidine kinase-like ATPase, C-terminal domain"/>
    <property type="match status" value="1"/>
</dbReference>
<evidence type="ECO:0000256" key="6">
    <source>
        <dbReference type="ARBA" id="ARBA00022777"/>
    </source>
</evidence>
<accession>A0A839TPW8</accession>
<evidence type="ECO:0000313" key="12">
    <source>
        <dbReference type="Proteomes" id="UP000517523"/>
    </source>
</evidence>
<keyword evidence="7 9" id="KW-1133">Transmembrane helix</keyword>
<dbReference type="PANTHER" id="PTHR34220">
    <property type="entry name" value="SENSOR HISTIDINE KINASE YPDA"/>
    <property type="match status" value="1"/>
</dbReference>
<dbReference type="Gene3D" id="6.10.340.10">
    <property type="match status" value="1"/>
</dbReference>
<dbReference type="CDD" id="cd12912">
    <property type="entry name" value="PDC2_MCP_like"/>
    <property type="match status" value="1"/>
</dbReference>
<keyword evidence="6 11" id="KW-0418">Kinase</keyword>
<dbReference type="InterPro" id="IPR033479">
    <property type="entry name" value="dCache_1"/>
</dbReference>
<dbReference type="InterPro" id="IPR036890">
    <property type="entry name" value="HATPase_C_sf"/>
</dbReference>
<gene>
    <name evidence="11" type="ORF">FHS19_003447</name>
</gene>
<reference evidence="11 12" key="1">
    <citation type="submission" date="2020-08" db="EMBL/GenBank/DDBJ databases">
        <title>Genomic Encyclopedia of Type Strains, Phase III (KMG-III): the genomes of soil and plant-associated and newly described type strains.</title>
        <authorList>
            <person name="Whitman W."/>
        </authorList>
    </citation>
    <scope>NUCLEOTIDE SEQUENCE [LARGE SCALE GENOMIC DNA]</scope>
    <source>
        <strain evidence="11 12">CECT 5831</strain>
    </source>
</reference>
<keyword evidence="8 9" id="KW-0472">Membrane</keyword>
<evidence type="ECO:0000256" key="8">
    <source>
        <dbReference type="ARBA" id="ARBA00023136"/>
    </source>
</evidence>
<feature type="transmembrane region" description="Helical" evidence="9">
    <location>
        <begin position="16"/>
        <end position="39"/>
    </location>
</feature>
<dbReference type="Pfam" id="PF02518">
    <property type="entry name" value="HATPase_c"/>
    <property type="match status" value="1"/>
</dbReference>
<organism evidence="11 12">
    <name type="scientific">Paenibacillus rhizosphaerae</name>
    <dbReference type="NCBI Taxonomy" id="297318"/>
    <lineage>
        <taxon>Bacteria</taxon>
        <taxon>Bacillati</taxon>
        <taxon>Bacillota</taxon>
        <taxon>Bacilli</taxon>
        <taxon>Bacillales</taxon>
        <taxon>Paenibacillaceae</taxon>
        <taxon>Paenibacillus</taxon>
    </lineage>
</organism>
<dbReference type="GO" id="GO:0000155">
    <property type="term" value="F:phosphorelay sensor kinase activity"/>
    <property type="evidence" value="ECO:0007669"/>
    <property type="project" value="InterPro"/>
</dbReference>
<evidence type="ECO:0000256" key="9">
    <source>
        <dbReference type="SAM" id="Phobius"/>
    </source>
</evidence>
<evidence type="ECO:0000256" key="3">
    <source>
        <dbReference type="ARBA" id="ARBA00022553"/>
    </source>
</evidence>
<dbReference type="PROSITE" id="PS50885">
    <property type="entry name" value="HAMP"/>
    <property type="match status" value="1"/>
</dbReference>
<evidence type="ECO:0000313" key="11">
    <source>
        <dbReference type="EMBL" id="MBB3128772.1"/>
    </source>
</evidence>
<dbReference type="GO" id="GO:0005886">
    <property type="term" value="C:plasma membrane"/>
    <property type="evidence" value="ECO:0007669"/>
    <property type="project" value="UniProtKB-SubCell"/>
</dbReference>
<keyword evidence="4 11" id="KW-0808">Transferase</keyword>